<protein>
    <recommendedName>
        <fullName evidence="4">N-acetyltransferase domain-containing protein</fullName>
    </recommendedName>
</protein>
<keyword evidence="6" id="KW-1185">Reference proteome</keyword>
<evidence type="ECO:0000256" key="3">
    <source>
        <dbReference type="ARBA" id="ARBA00023315"/>
    </source>
</evidence>
<reference evidence="5 6" key="1">
    <citation type="journal article" date="2017" name="Gigascience">
        <title>Genome sequence of the small brown planthopper, Laodelphax striatellus.</title>
        <authorList>
            <person name="Zhu J."/>
            <person name="Jiang F."/>
            <person name="Wang X."/>
            <person name="Yang P."/>
            <person name="Bao Y."/>
            <person name="Zhao W."/>
            <person name="Wang W."/>
            <person name="Lu H."/>
            <person name="Wang Q."/>
            <person name="Cui N."/>
            <person name="Li J."/>
            <person name="Chen X."/>
            <person name="Luo L."/>
            <person name="Yu J."/>
            <person name="Kang L."/>
            <person name="Cui F."/>
        </authorList>
    </citation>
    <scope>NUCLEOTIDE SEQUENCE [LARGE SCALE GENOMIC DNA]</scope>
    <source>
        <strain evidence="5">Lst14</strain>
    </source>
</reference>
<feature type="domain" description="N-acetyltransferase" evidence="4">
    <location>
        <begin position="14"/>
        <end position="158"/>
    </location>
</feature>
<dbReference type="FunCoup" id="A0A482WUD0">
    <property type="interactions" value="1032"/>
</dbReference>
<gene>
    <name evidence="5" type="ORF">LSTR_LSTR005084</name>
</gene>
<dbReference type="InterPro" id="IPR039135">
    <property type="entry name" value="NAT9-like"/>
</dbReference>
<dbReference type="PANTHER" id="PTHR13256">
    <property type="entry name" value="N-ACETYLTRANSFERASE 9"/>
    <property type="match status" value="1"/>
</dbReference>
<organism evidence="5 6">
    <name type="scientific">Laodelphax striatellus</name>
    <name type="common">Small brown planthopper</name>
    <name type="synonym">Delphax striatella</name>
    <dbReference type="NCBI Taxonomy" id="195883"/>
    <lineage>
        <taxon>Eukaryota</taxon>
        <taxon>Metazoa</taxon>
        <taxon>Ecdysozoa</taxon>
        <taxon>Arthropoda</taxon>
        <taxon>Hexapoda</taxon>
        <taxon>Insecta</taxon>
        <taxon>Pterygota</taxon>
        <taxon>Neoptera</taxon>
        <taxon>Paraneoptera</taxon>
        <taxon>Hemiptera</taxon>
        <taxon>Auchenorrhyncha</taxon>
        <taxon>Fulgoroidea</taxon>
        <taxon>Delphacidae</taxon>
        <taxon>Criomorphinae</taxon>
        <taxon>Laodelphax</taxon>
    </lineage>
</organism>
<dbReference type="Pfam" id="PF13302">
    <property type="entry name" value="Acetyltransf_3"/>
    <property type="match status" value="1"/>
</dbReference>
<comment type="caution">
    <text evidence="5">The sequence shown here is derived from an EMBL/GenBank/DDBJ whole genome shotgun (WGS) entry which is preliminary data.</text>
</comment>
<accession>A0A482WUD0</accession>
<dbReference type="AlphaFoldDB" id="A0A482WUD0"/>
<sequence>MRKNRETKIVGSKVVLVPYRKQHVKRYNDWMQSPELQELTASEPLTETEEYEMQQTWLHDDDKCTFIVLNKEILDSTASEEDAMIGDTNMYLTTEDEKVCAEVGIMIAEADARRQRMGWEAILLAMRYGIEDLNVDVFVAKISTKNAKSINMFEKIKFATESESKVFEEVTLVRKVTDDWIEWLKKETKVYDVLETEENV</sequence>
<dbReference type="GO" id="GO:0008080">
    <property type="term" value="F:N-acetyltransferase activity"/>
    <property type="evidence" value="ECO:0007669"/>
    <property type="project" value="InterPro"/>
</dbReference>
<dbReference type="InterPro" id="IPR000182">
    <property type="entry name" value="GNAT_dom"/>
</dbReference>
<dbReference type="EMBL" id="QKKF02025899">
    <property type="protein sequence ID" value="RZF36771.1"/>
    <property type="molecule type" value="Genomic_DNA"/>
</dbReference>
<dbReference type="OrthoDB" id="5043642at2759"/>
<dbReference type="Gene3D" id="3.40.630.30">
    <property type="match status" value="1"/>
</dbReference>
<evidence type="ECO:0000313" key="5">
    <source>
        <dbReference type="EMBL" id="RZF36771.1"/>
    </source>
</evidence>
<keyword evidence="3" id="KW-0012">Acyltransferase</keyword>
<dbReference type="SUPFAM" id="SSF55729">
    <property type="entry name" value="Acyl-CoA N-acyltransferases (Nat)"/>
    <property type="match status" value="1"/>
</dbReference>
<evidence type="ECO:0000256" key="1">
    <source>
        <dbReference type="ARBA" id="ARBA00009342"/>
    </source>
</evidence>
<evidence type="ECO:0000259" key="4">
    <source>
        <dbReference type="Pfam" id="PF13302"/>
    </source>
</evidence>
<comment type="similarity">
    <text evidence="1">Belongs to the acetyltransferase family. GNAT subfamily.</text>
</comment>
<dbReference type="PANTHER" id="PTHR13256:SF16">
    <property type="entry name" value="ALPHA_BETA-TUBULIN-N-ACETYLTRANSFERASE 9"/>
    <property type="match status" value="1"/>
</dbReference>
<keyword evidence="2" id="KW-0808">Transferase</keyword>
<evidence type="ECO:0000313" key="6">
    <source>
        <dbReference type="Proteomes" id="UP000291343"/>
    </source>
</evidence>
<dbReference type="Proteomes" id="UP000291343">
    <property type="component" value="Unassembled WGS sequence"/>
</dbReference>
<dbReference type="InterPro" id="IPR016181">
    <property type="entry name" value="Acyl_CoA_acyltransferase"/>
</dbReference>
<name>A0A482WUD0_LAOST</name>
<proteinExistence type="inferred from homology"/>
<dbReference type="SMR" id="A0A482WUD0"/>
<dbReference type="InParanoid" id="A0A482WUD0"/>
<dbReference type="STRING" id="195883.A0A482WUD0"/>
<evidence type="ECO:0000256" key="2">
    <source>
        <dbReference type="ARBA" id="ARBA00022679"/>
    </source>
</evidence>